<organism evidence="1 2">
    <name type="scientific">Maritalea myrionectae</name>
    <dbReference type="NCBI Taxonomy" id="454601"/>
    <lineage>
        <taxon>Bacteria</taxon>
        <taxon>Pseudomonadati</taxon>
        <taxon>Pseudomonadota</taxon>
        <taxon>Alphaproteobacteria</taxon>
        <taxon>Hyphomicrobiales</taxon>
        <taxon>Devosiaceae</taxon>
        <taxon>Maritalea</taxon>
    </lineage>
</organism>
<dbReference type="STRING" id="1122213.GCA_000423365_01549"/>
<name>A0A2R4MD23_9HYPH</name>
<gene>
    <name evidence="1" type="ORF">MXMO3_01248</name>
</gene>
<dbReference type="RefSeq" id="WP_027834596.1">
    <property type="nucleotide sequence ID" value="NZ_CP021330.1"/>
</dbReference>
<evidence type="ECO:0000313" key="2">
    <source>
        <dbReference type="Proteomes" id="UP000258927"/>
    </source>
</evidence>
<keyword evidence="2" id="KW-1185">Reference proteome</keyword>
<accession>A0A2R4MD23</accession>
<dbReference type="AlphaFoldDB" id="A0A2R4MD23"/>
<dbReference type="KEGG" id="mmyr:MXMO3_01248"/>
<dbReference type="Proteomes" id="UP000258927">
    <property type="component" value="Chromosome"/>
</dbReference>
<evidence type="ECO:0000313" key="1">
    <source>
        <dbReference type="EMBL" id="AVX03779.1"/>
    </source>
</evidence>
<dbReference type="EMBL" id="CP021330">
    <property type="protein sequence ID" value="AVX03779.1"/>
    <property type="molecule type" value="Genomic_DNA"/>
</dbReference>
<reference evidence="1 2" key="1">
    <citation type="submission" date="2017-05" db="EMBL/GenBank/DDBJ databases">
        <title>Genome Analysis of Maritalea myrionectae HL2708#5.</title>
        <authorList>
            <consortium name="Cotde Inc.-PKNU"/>
            <person name="Jang D."/>
            <person name="Oh H.-M."/>
        </authorList>
    </citation>
    <scope>NUCLEOTIDE SEQUENCE [LARGE SCALE GENOMIC DNA]</scope>
    <source>
        <strain evidence="1 2">HL2708#5</strain>
    </source>
</reference>
<protein>
    <submittedName>
        <fullName evidence="1">Uncharacterized protein</fullName>
    </submittedName>
</protein>
<proteinExistence type="predicted"/>
<sequence>MKAQLYGNRVPLYKANQMWRAARAKHIQRDLQATQIMTNSIFGSMTNFTYGQNSQIIKQATVRALKTV</sequence>